<dbReference type="Pfam" id="PF12900">
    <property type="entry name" value="Pyridox_ox_2"/>
    <property type="match status" value="1"/>
</dbReference>
<reference evidence="1 2" key="1">
    <citation type="submission" date="2020-08" db="EMBL/GenBank/DDBJ databases">
        <title>Genemic of Streptomyces polyaspartic.</title>
        <authorList>
            <person name="Liu W."/>
        </authorList>
    </citation>
    <scope>NUCLEOTIDE SEQUENCE [LARGE SCALE GENOMIC DNA]</scope>
    <source>
        <strain evidence="1 2">TRM66268-LWL</strain>
    </source>
</reference>
<dbReference type="RefSeq" id="WP_187814594.1">
    <property type="nucleotide sequence ID" value="NZ_JACTVJ010000007.1"/>
</dbReference>
<dbReference type="EMBL" id="JACTVJ010000007">
    <property type="protein sequence ID" value="MBC9714113.1"/>
    <property type="molecule type" value="Genomic_DNA"/>
</dbReference>
<dbReference type="InterPro" id="IPR012349">
    <property type="entry name" value="Split_barrel_FMN-bd"/>
</dbReference>
<dbReference type="PANTHER" id="PTHR34071:SF2">
    <property type="entry name" value="FLAVIN-NUCLEOTIDE-BINDING PROTEIN"/>
    <property type="match status" value="1"/>
</dbReference>
<evidence type="ECO:0000313" key="2">
    <source>
        <dbReference type="Proteomes" id="UP000642284"/>
    </source>
</evidence>
<organism evidence="1 2">
    <name type="scientific">Streptomyces polyasparticus</name>
    <dbReference type="NCBI Taxonomy" id="2767826"/>
    <lineage>
        <taxon>Bacteria</taxon>
        <taxon>Bacillati</taxon>
        <taxon>Actinomycetota</taxon>
        <taxon>Actinomycetes</taxon>
        <taxon>Kitasatosporales</taxon>
        <taxon>Streptomycetaceae</taxon>
        <taxon>Streptomyces</taxon>
    </lineage>
</organism>
<dbReference type="Gene3D" id="2.30.110.10">
    <property type="entry name" value="Electron Transport, Fmn-binding Protein, Chain A"/>
    <property type="match status" value="1"/>
</dbReference>
<gene>
    <name evidence="1" type="ORF">H9Y04_16245</name>
</gene>
<dbReference type="InterPro" id="IPR024747">
    <property type="entry name" value="Pyridox_Oxase-rel"/>
</dbReference>
<protein>
    <submittedName>
        <fullName evidence="1">Pyridoxamine 5'-phosphate oxidase family protein</fullName>
    </submittedName>
</protein>
<dbReference type="Proteomes" id="UP000642284">
    <property type="component" value="Unassembled WGS sequence"/>
</dbReference>
<keyword evidence="2" id="KW-1185">Reference proteome</keyword>
<dbReference type="PANTHER" id="PTHR34071">
    <property type="entry name" value="5-NITROIMIDAZOLE ANTIBIOTICS RESISTANCE PROTEIN, NIMA-FAMILY-RELATED PROTEIN-RELATED"/>
    <property type="match status" value="1"/>
</dbReference>
<proteinExistence type="predicted"/>
<dbReference type="SUPFAM" id="SSF50475">
    <property type="entry name" value="FMN-binding split barrel"/>
    <property type="match status" value="1"/>
</dbReference>
<name>A0ABR7SID9_9ACTN</name>
<evidence type="ECO:0000313" key="1">
    <source>
        <dbReference type="EMBL" id="MBC9714113.1"/>
    </source>
</evidence>
<comment type="caution">
    <text evidence="1">The sequence shown here is derived from an EMBL/GenBank/DDBJ whole genome shotgun (WGS) entry which is preliminary data.</text>
</comment>
<accession>A0ABR7SID9</accession>
<sequence>MTEIAVTERTRHRRMKENGSTRRADLDAILAAGFVCHLGVVVDGTPMVVPTVYGATADALYFHGSVASRSLSQDPQPEVCVTVTHVDGLILARSVFEHGVNYRCAMVYGTPVAVTGEEKLEGLRVLTEQCAPGQWDYARRPNRKELAATTLLKLPLDEVSVKIAAGPPDDGDGPDAASGRWAGNLPLHSAYGPPVPAPEVPAGVPVPGHIAAMRLGSV</sequence>